<evidence type="ECO:0000259" key="2">
    <source>
        <dbReference type="PROSITE" id="PS51462"/>
    </source>
</evidence>
<dbReference type="Pfam" id="PF00293">
    <property type="entry name" value="NUDIX"/>
    <property type="match status" value="1"/>
</dbReference>
<protein>
    <submittedName>
        <fullName evidence="3">NUDIX domain-containing protein</fullName>
    </submittedName>
</protein>
<dbReference type="InterPro" id="IPR015797">
    <property type="entry name" value="NUDIX_hydrolase-like_dom_sf"/>
</dbReference>
<dbReference type="Gene3D" id="3.40.50.10470">
    <property type="entry name" value="Translation initiation factor eif-2b, domain 2"/>
    <property type="match status" value="1"/>
</dbReference>
<evidence type="ECO:0000313" key="3">
    <source>
        <dbReference type="EMBL" id="XCF17440.1"/>
    </source>
</evidence>
<dbReference type="InterPro" id="IPR042529">
    <property type="entry name" value="IF_2B-like_C"/>
</dbReference>
<name>A0AAU8CE84_9EURY</name>
<dbReference type="GO" id="GO:0046523">
    <property type="term" value="F:S-methyl-5-thioribose-1-phosphate isomerase activity"/>
    <property type="evidence" value="ECO:0007669"/>
    <property type="project" value="TreeGrafter"/>
</dbReference>
<dbReference type="SUPFAM" id="SSF100950">
    <property type="entry name" value="NagB/RpiA/CoA transferase-like"/>
    <property type="match status" value="1"/>
</dbReference>
<dbReference type="InterPro" id="IPR037171">
    <property type="entry name" value="NagB/RpiA_transferase-like"/>
</dbReference>
<dbReference type="PANTHER" id="PTHR43475">
    <property type="entry name" value="METHYLTHIORIBOSE-1-PHOSPHATE ISOMERASE"/>
    <property type="match status" value="1"/>
</dbReference>
<dbReference type="Pfam" id="PF01008">
    <property type="entry name" value="IF-2B"/>
    <property type="match status" value="1"/>
</dbReference>
<sequence>MPTHVVTAFLRNGPDVLLLRRSDDVGSYPGQWGAVAGHAEGDPDAQARVEIAEETGLHDAVSLVRRGDPFEVTDPEHGTWVVHPYFFDCDTRNVDPNWETADYEWVPATEIRELDTVPELWTSYDAVRPTVETVAGDDEHGSAYLSLRALDVLRDEAALAADDGGWPAVAETARRLRDAKPGMAVVRNRVNRAVTTADRAADSVEAAAREVAREAVDADDRAASNVASELDDIDAVFTLSRSGTVERALYHARSEQVFVAESRPGGEGIAVAESFVGDFDVTLTSDANVPATVADADAVLVGADAVFPDGRVVNKVGTRAAALAARDAGIPVLVVCAADKVALEPHPVGDSEAGSLYDGDAQLDVCDPVFEVVPARLVDGVVTEEGRLDSADVERVADEHRRWADWE</sequence>
<gene>
    <name evidence="3" type="ORF">ABSL23_05365</name>
</gene>
<dbReference type="RefSeq" id="WP_353634952.1">
    <property type="nucleotide sequence ID" value="NZ_CP159204.1"/>
</dbReference>
<dbReference type="PROSITE" id="PS51462">
    <property type="entry name" value="NUDIX"/>
    <property type="match status" value="1"/>
</dbReference>
<dbReference type="EMBL" id="CP159204">
    <property type="protein sequence ID" value="XCF17440.1"/>
    <property type="molecule type" value="Genomic_DNA"/>
</dbReference>
<dbReference type="SUPFAM" id="SSF55811">
    <property type="entry name" value="Nudix"/>
    <property type="match status" value="1"/>
</dbReference>
<dbReference type="InterPro" id="IPR000649">
    <property type="entry name" value="IF-2B-related"/>
</dbReference>
<dbReference type="Gene3D" id="3.90.79.10">
    <property type="entry name" value="Nucleoside Triphosphate Pyrophosphohydrolase"/>
    <property type="match status" value="1"/>
</dbReference>
<evidence type="ECO:0000256" key="1">
    <source>
        <dbReference type="RuleBase" id="RU003814"/>
    </source>
</evidence>
<dbReference type="KEGG" id="hanx:ABSL23_05365"/>
<comment type="similarity">
    <text evidence="1">Belongs to the eIF-2B alpha/beta/delta subunits family.</text>
</comment>
<dbReference type="GO" id="GO:0019509">
    <property type="term" value="P:L-methionine salvage from methylthioadenosine"/>
    <property type="evidence" value="ECO:0007669"/>
    <property type="project" value="TreeGrafter"/>
</dbReference>
<feature type="domain" description="Nudix hydrolase" evidence="2">
    <location>
        <begin position="1"/>
        <end position="129"/>
    </location>
</feature>
<organism evidence="3">
    <name type="scientific">Halobacterium sp. NMX12-1</name>
    <dbReference type="NCBI Taxonomy" id="3166650"/>
    <lineage>
        <taxon>Archaea</taxon>
        <taxon>Methanobacteriati</taxon>
        <taxon>Methanobacteriota</taxon>
        <taxon>Stenosarchaea group</taxon>
        <taxon>Halobacteria</taxon>
        <taxon>Halobacteriales</taxon>
        <taxon>Halobacteriaceae</taxon>
        <taxon>Halobacterium</taxon>
    </lineage>
</organism>
<reference evidence="3" key="1">
    <citation type="submission" date="2024-06" db="EMBL/GenBank/DDBJ databases">
        <title>Genome Sequence of an extremely halophilic archaeon isolated from Permian era halite, Salado Formation, Carlsbad, New Mexico: Halobacterium sp. strain NMX12-1.</title>
        <authorList>
            <person name="Sotoa L."/>
            <person name="DasSarma P."/>
            <person name="Anton B.P."/>
            <person name="Vincze T."/>
            <person name="Verma I."/>
            <person name="Eralp B."/>
            <person name="Powers D.W."/>
            <person name="Dozier B.L."/>
            <person name="Roberts R.J."/>
            <person name="DasSarma S."/>
        </authorList>
    </citation>
    <scope>NUCLEOTIDE SEQUENCE</scope>
    <source>
        <strain evidence="3">NMX12-1</strain>
    </source>
</reference>
<dbReference type="InterPro" id="IPR000086">
    <property type="entry name" value="NUDIX_hydrolase_dom"/>
</dbReference>
<dbReference type="AlphaFoldDB" id="A0AAU8CE84"/>
<accession>A0AAU8CE84</accession>
<dbReference type="PANTHER" id="PTHR43475:SF3">
    <property type="entry name" value="TRANSLATION INITIATION FACTOR EIF-2B SUBUNIT FAMILY PROTEIN (AFU_ORTHOLOGUE AFUA_2G14290)"/>
    <property type="match status" value="1"/>
</dbReference>
<proteinExistence type="inferred from homology"/>
<dbReference type="GeneID" id="91108556"/>